<evidence type="ECO:0000256" key="1">
    <source>
        <dbReference type="ARBA" id="ARBA00004167"/>
    </source>
</evidence>
<evidence type="ECO:0000256" key="5">
    <source>
        <dbReference type="ARBA" id="ARBA00022614"/>
    </source>
</evidence>
<evidence type="ECO:0000256" key="2">
    <source>
        <dbReference type="ARBA" id="ARBA00008684"/>
    </source>
</evidence>
<dbReference type="Pfam" id="PF00560">
    <property type="entry name" value="LRR_1"/>
    <property type="match status" value="2"/>
</dbReference>
<evidence type="ECO:0000256" key="10">
    <source>
        <dbReference type="ARBA" id="ARBA00022741"/>
    </source>
</evidence>
<evidence type="ECO:0000256" key="11">
    <source>
        <dbReference type="ARBA" id="ARBA00022777"/>
    </source>
</evidence>
<dbReference type="Gene3D" id="3.30.200.20">
    <property type="entry name" value="Phosphorylase Kinase, domain 1"/>
    <property type="match status" value="1"/>
</dbReference>
<keyword evidence="15" id="KW-0675">Receptor</keyword>
<dbReference type="InterPro" id="IPR052422">
    <property type="entry name" value="Auxin_Ser/Thr_Kinase"/>
</dbReference>
<keyword evidence="12 19" id="KW-0067">ATP-binding</keyword>
<accession>A0AAE1J829</accession>
<feature type="transmembrane region" description="Helical" evidence="21">
    <location>
        <begin position="7"/>
        <end position="28"/>
    </location>
</feature>
<evidence type="ECO:0000256" key="15">
    <source>
        <dbReference type="ARBA" id="ARBA00023170"/>
    </source>
</evidence>
<dbReference type="Pfam" id="PF08263">
    <property type="entry name" value="LRRNT_2"/>
    <property type="match status" value="2"/>
</dbReference>
<dbReference type="Pfam" id="PF07714">
    <property type="entry name" value="PK_Tyr_Ser-Thr"/>
    <property type="match status" value="1"/>
</dbReference>
<comment type="catalytic activity">
    <reaction evidence="17">
        <text>L-threonyl-[protein] + ATP = O-phospho-L-threonyl-[protein] + ADP + H(+)</text>
        <dbReference type="Rhea" id="RHEA:46608"/>
        <dbReference type="Rhea" id="RHEA-COMP:11060"/>
        <dbReference type="Rhea" id="RHEA-COMP:11605"/>
        <dbReference type="ChEBI" id="CHEBI:15378"/>
        <dbReference type="ChEBI" id="CHEBI:30013"/>
        <dbReference type="ChEBI" id="CHEBI:30616"/>
        <dbReference type="ChEBI" id="CHEBI:61977"/>
        <dbReference type="ChEBI" id="CHEBI:456216"/>
        <dbReference type="EC" id="2.7.11.1"/>
    </reaction>
</comment>
<feature type="domain" description="Protein kinase" evidence="22">
    <location>
        <begin position="559"/>
        <end position="841"/>
    </location>
</feature>
<evidence type="ECO:0000256" key="16">
    <source>
        <dbReference type="ARBA" id="ARBA00023180"/>
    </source>
</evidence>
<dbReference type="FunFam" id="1.10.510.10:FF:000198">
    <property type="entry name" value="receptor protein kinase TMK1"/>
    <property type="match status" value="1"/>
</dbReference>
<dbReference type="Proteomes" id="UP001293593">
    <property type="component" value="Unassembled WGS sequence"/>
</dbReference>
<keyword evidence="7 21" id="KW-0812">Transmembrane</keyword>
<dbReference type="PANTHER" id="PTHR47986">
    <property type="entry name" value="OSJNBA0070M12.3 PROTEIN"/>
    <property type="match status" value="1"/>
</dbReference>
<evidence type="ECO:0000256" key="20">
    <source>
        <dbReference type="SAM" id="MobiDB-lite"/>
    </source>
</evidence>
<dbReference type="FunFam" id="3.30.200.20:FF:000039">
    <property type="entry name" value="receptor-like protein kinase FERONIA"/>
    <property type="match status" value="1"/>
</dbReference>
<dbReference type="InterPro" id="IPR032675">
    <property type="entry name" value="LRR_dom_sf"/>
</dbReference>
<dbReference type="Gene3D" id="3.80.10.10">
    <property type="entry name" value="Ribonuclease Inhibitor"/>
    <property type="match status" value="2"/>
</dbReference>
<evidence type="ECO:0000256" key="12">
    <source>
        <dbReference type="ARBA" id="ARBA00022840"/>
    </source>
</evidence>
<keyword evidence="10 19" id="KW-0547">Nucleotide-binding</keyword>
<evidence type="ECO:0000313" key="24">
    <source>
        <dbReference type="Proteomes" id="UP001293593"/>
    </source>
</evidence>
<keyword evidence="4" id="KW-0723">Serine/threonine-protein kinase</keyword>
<dbReference type="InterPro" id="IPR001245">
    <property type="entry name" value="Ser-Thr/Tyr_kinase_cat_dom"/>
</dbReference>
<dbReference type="SMART" id="SM00220">
    <property type="entry name" value="S_TKc"/>
    <property type="match status" value="1"/>
</dbReference>
<dbReference type="InterPro" id="IPR011009">
    <property type="entry name" value="Kinase-like_dom_sf"/>
</dbReference>
<dbReference type="EMBL" id="JAWXYG010000009">
    <property type="protein sequence ID" value="KAK4264047.1"/>
    <property type="molecule type" value="Genomic_DNA"/>
</dbReference>
<dbReference type="SUPFAM" id="SSF56112">
    <property type="entry name" value="Protein kinase-like (PK-like)"/>
    <property type="match status" value="1"/>
</dbReference>
<protein>
    <recommendedName>
        <fullName evidence="3">non-specific serine/threonine protein kinase</fullName>
        <ecNumber evidence="3">2.7.11.1</ecNumber>
    </recommendedName>
</protein>
<feature type="transmembrane region" description="Helical" evidence="21">
    <location>
        <begin position="473"/>
        <end position="499"/>
    </location>
</feature>
<dbReference type="PROSITE" id="PS00107">
    <property type="entry name" value="PROTEIN_KINASE_ATP"/>
    <property type="match status" value="1"/>
</dbReference>
<dbReference type="AlphaFoldDB" id="A0AAE1J829"/>
<keyword evidence="5" id="KW-0433">Leucine-rich repeat</keyword>
<comment type="similarity">
    <text evidence="2">Belongs to the protein kinase superfamily. Ser/Thr protein kinase family.</text>
</comment>
<proteinExistence type="inferred from homology"/>
<keyword evidence="16" id="KW-0325">Glycoprotein</keyword>
<keyword evidence="14 21" id="KW-0472">Membrane</keyword>
<gene>
    <name evidence="23" type="ORF">QN277_029388</name>
</gene>
<keyword evidence="8" id="KW-0732">Signal</keyword>
<keyword evidence="11" id="KW-0418">Kinase</keyword>
<dbReference type="FunFam" id="3.80.10.10:FF:000190">
    <property type="entry name" value="Receptor-like kinase TMK4"/>
    <property type="match status" value="1"/>
</dbReference>
<organism evidence="23 24">
    <name type="scientific">Acacia crassicarpa</name>
    <name type="common">northern wattle</name>
    <dbReference type="NCBI Taxonomy" id="499986"/>
    <lineage>
        <taxon>Eukaryota</taxon>
        <taxon>Viridiplantae</taxon>
        <taxon>Streptophyta</taxon>
        <taxon>Embryophyta</taxon>
        <taxon>Tracheophyta</taxon>
        <taxon>Spermatophyta</taxon>
        <taxon>Magnoliopsida</taxon>
        <taxon>eudicotyledons</taxon>
        <taxon>Gunneridae</taxon>
        <taxon>Pentapetalae</taxon>
        <taxon>rosids</taxon>
        <taxon>fabids</taxon>
        <taxon>Fabales</taxon>
        <taxon>Fabaceae</taxon>
        <taxon>Caesalpinioideae</taxon>
        <taxon>mimosoid clade</taxon>
        <taxon>Acacieae</taxon>
        <taxon>Acacia</taxon>
    </lineage>
</organism>
<evidence type="ECO:0000256" key="21">
    <source>
        <dbReference type="SAM" id="Phobius"/>
    </source>
</evidence>
<dbReference type="GO" id="GO:0004674">
    <property type="term" value="F:protein serine/threonine kinase activity"/>
    <property type="evidence" value="ECO:0007669"/>
    <property type="project" value="UniProtKB-KW"/>
</dbReference>
<name>A0AAE1J829_9FABA</name>
<evidence type="ECO:0000256" key="6">
    <source>
        <dbReference type="ARBA" id="ARBA00022679"/>
    </source>
</evidence>
<dbReference type="SUPFAM" id="SSF52058">
    <property type="entry name" value="L domain-like"/>
    <property type="match status" value="1"/>
</dbReference>
<evidence type="ECO:0000256" key="9">
    <source>
        <dbReference type="ARBA" id="ARBA00022737"/>
    </source>
</evidence>
<evidence type="ECO:0000256" key="4">
    <source>
        <dbReference type="ARBA" id="ARBA00022527"/>
    </source>
</evidence>
<evidence type="ECO:0000256" key="19">
    <source>
        <dbReference type="PROSITE-ProRule" id="PRU10141"/>
    </source>
</evidence>
<feature type="region of interest" description="Disordered" evidence="20">
    <location>
        <begin position="445"/>
        <end position="464"/>
    </location>
</feature>
<comment type="catalytic activity">
    <reaction evidence="18">
        <text>L-seryl-[protein] + ATP = O-phospho-L-seryl-[protein] + ADP + H(+)</text>
        <dbReference type="Rhea" id="RHEA:17989"/>
        <dbReference type="Rhea" id="RHEA-COMP:9863"/>
        <dbReference type="Rhea" id="RHEA-COMP:11604"/>
        <dbReference type="ChEBI" id="CHEBI:15378"/>
        <dbReference type="ChEBI" id="CHEBI:29999"/>
        <dbReference type="ChEBI" id="CHEBI:30616"/>
        <dbReference type="ChEBI" id="CHEBI:83421"/>
        <dbReference type="ChEBI" id="CHEBI:456216"/>
        <dbReference type="EC" id="2.7.11.1"/>
    </reaction>
</comment>
<evidence type="ECO:0000256" key="17">
    <source>
        <dbReference type="ARBA" id="ARBA00047899"/>
    </source>
</evidence>
<comment type="caution">
    <text evidence="23">The sequence shown here is derived from an EMBL/GenBank/DDBJ whole genome shotgun (WGS) entry which is preliminary data.</text>
</comment>
<dbReference type="EC" id="2.7.11.1" evidence="3"/>
<dbReference type="CDD" id="cd14066">
    <property type="entry name" value="STKc_IRAK"/>
    <property type="match status" value="1"/>
</dbReference>
<comment type="subcellular location">
    <subcellularLocation>
        <location evidence="1">Membrane</location>
        <topology evidence="1">Single-pass membrane protein</topology>
    </subcellularLocation>
</comment>
<dbReference type="PROSITE" id="PS50011">
    <property type="entry name" value="PROTEIN_KINASE_DOM"/>
    <property type="match status" value="1"/>
</dbReference>
<reference evidence="23" key="1">
    <citation type="submission" date="2023-10" db="EMBL/GenBank/DDBJ databases">
        <title>Chromosome-level genome of the transformable northern wattle, Acacia crassicarpa.</title>
        <authorList>
            <person name="Massaro I."/>
            <person name="Sinha N.R."/>
            <person name="Poethig S."/>
            <person name="Leichty A.R."/>
        </authorList>
    </citation>
    <scope>NUCLEOTIDE SEQUENCE</scope>
    <source>
        <strain evidence="23">Acra3RX</strain>
        <tissue evidence="23">Leaf</tissue>
    </source>
</reference>
<evidence type="ECO:0000259" key="22">
    <source>
        <dbReference type="PROSITE" id="PS50011"/>
    </source>
</evidence>
<evidence type="ECO:0000256" key="18">
    <source>
        <dbReference type="ARBA" id="ARBA00048679"/>
    </source>
</evidence>
<dbReference type="InterPro" id="IPR008271">
    <property type="entry name" value="Ser/Thr_kinase_AS"/>
</dbReference>
<dbReference type="InterPro" id="IPR000719">
    <property type="entry name" value="Prot_kinase_dom"/>
</dbReference>
<dbReference type="PANTHER" id="PTHR47986:SF34">
    <property type="entry name" value="RECEPTOR-LIKE KINASE TMK2"/>
    <property type="match status" value="1"/>
</dbReference>
<evidence type="ECO:0000256" key="13">
    <source>
        <dbReference type="ARBA" id="ARBA00022989"/>
    </source>
</evidence>
<dbReference type="PROSITE" id="PS00108">
    <property type="entry name" value="PROTEIN_KINASE_ST"/>
    <property type="match status" value="1"/>
</dbReference>
<keyword evidence="24" id="KW-1185">Reference proteome</keyword>
<evidence type="ECO:0000256" key="8">
    <source>
        <dbReference type="ARBA" id="ARBA00022729"/>
    </source>
</evidence>
<evidence type="ECO:0000313" key="23">
    <source>
        <dbReference type="EMBL" id="KAK4264047.1"/>
    </source>
</evidence>
<dbReference type="Gene3D" id="1.10.510.10">
    <property type="entry name" value="Transferase(Phosphotransferase) domain 1"/>
    <property type="match status" value="1"/>
</dbReference>
<dbReference type="InterPro" id="IPR017441">
    <property type="entry name" value="Protein_kinase_ATP_BS"/>
</dbReference>
<dbReference type="GO" id="GO:0016020">
    <property type="term" value="C:membrane"/>
    <property type="evidence" value="ECO:0007669"/>
    <property type="project" value="UniProtKB-SubCell"/>
</dbReference>
<keyword evidence="6" id="KW-0808">Transferase</keyword>
<keyword evidence="9" id="KW-0677">Repeat</keyword>
<feature type="binding site" evidence="19">
    <location>
        <position position="587"/>
    </location>
    <ligand>
        <name>ATP</name>
        <dbReference type="ChEBI" id="CHEBI:30616"/>
    </ligand>
</feature>
<dbReference type="InterPro" id="IPR013210">
    <property type="entry name" value="LRR_N_plant-typ"/>
</dbReference>
<dbReference type="FunFam" id="3.80.10.10:FF:000129">
    <property type="entry name" value="Leucine-rich repeat receptor-like kinase"/>
    <property type="match status" value="1"/>
</dbReference>
<keyword evidence="13 21" id="KW-1133">Transmembrane helix</keyword>
<sequence>MEKPQIGFGVSFVIYHLILLLSLAIPVLSQNDAAVMNILKKAINAPPNLGWTDTDVCKWQRVDCNSGKRVISVQIGNLNLQGMLPKELENLSELQKFDCPQNGLTGPIPYLSKTLQRLVIRDNKFSSIPNDFFKGMTMLQEVRIGNNPFSPWSIPDSLGDCVELQIFVATNASLVGTIPDFLGSMPGLVSLLLNSNSLEGGLPASFAKSKVEQLLLNSQNGNNKLNGTLRVLQNMTSLKQVWVHGNSFTGPIPDLSDHDQLSDVSLRDNQLACAVPSSLMALPSLQVVNLTNNFLQGPVPTFKSGVIVDMSGINRFCTNIPKQPCSPLVNALLSVIEPLGCPLKLAENWKGNDPCNGSWTGIVCSGGNISIINFQNIGLSGTISPNFASLTSVTELFLANNSLTGPIPNELTTMPNLKKLDVSNNNLGGYVPTFRQSGIELKTEGNPDLGKPLKSPSGSDFDGGNGGRENNNLIAIIASIVVGLVILFTIATIVFLRFVKKGNYSGKLGGLIGKLKHRHGGESGKGMKINVSGSSATGQADVQGMVIPIQVLREVTNNFNSDNILGKGGFGTVYKGEMQNETNIAVKRMESGLLMEKGLSEFRAEIAVLTQARHKHLVALLGYCLDGNEKILVYEYLPQGELSKHLFSWKENGLKPLDWTRRLNIALDVARGVEYLHTLAQQSFIHRDLKPSNILLGDDMRAKVSDFGLVRLAPEGRNSVETRLAGTFGYLAPEYAATGRVTTKVDVYSFGVILMELITGRRVLDDSLPEEDFHLVTWFRRRMQNNDESLRKVIDASIDADDEETMSSIWTVSALAGHCCANEPHQRPDMGHVVNVLSPLVQAWKPQERGEDVKYGIDLDMSLPQALRKWQSLEGKSSTIDYGSGSQSFVTK</sequence>
<dbReference type="GO" id="GO:0005524">
    <property type="term" value="F:ATP binding"/>
    <property type="evidence" value="ECO:0007669"/>
    <property type="project" value="UniProtKB-UniRule"/>
</dbReference>
<evidence type="ECO:0000256" key="7">
    <source>
        <dbReference type="ARBA" id="ARBA00022692"/>
    </source>
</evidence>
<evidence type="ECO:0000256" key="3">
    <source>
        <dbReference type="ARBA" id="ARBA00012513"/>
    </source>
</evidence>
<evidence type="ECO:0000256" key="14">
    <source>
        <dbReference type="ARBA" id="ARBA00023136"/>
    </source>
</evidence>
<dbReference type="InterPro" id="IPR001611">
    <property type="entry name" value="Leu-rich_rpt"/>
</dbReference>